<reference evidence="3 4" key="1">
    <citation type="submission" date="2016-09" db="EMBL/GenBank/DDBJ databases">
        <title>Extensive genetic diversity and differential bi-allelic expression allows diatom success in the polar Southern Ocean.</title>
        <authorList>
            <consortium name="DOE Joint Genome Institute"/>
            <person name="Mock T."/>
            <person name="Otillar R.P."/>
            <person name="Strauss J."/>
            <person name="Dupont C."/>
            <person name="Frickenhaus S."/>
            <person name="Maumus F."/>
            <person name="Mcmullan M."/>
            <person name="Sanges R."/>
            <person name="Schmutz J."/>
            <person name="Toseland A."/>
            <person name="Valas R."/>
            <person name="Veluchamy A."/>
            <person name="Ward B.J."/>
            <person name="Allen A."/>
            <person name="Barry K."/>
            <person name="Falciatore A."/>
            <person name="Ferrante M."/>
            <person name="Fortunato A.E."/>
            <person name="Gloeckner G."/>
            <person name="Gruber A."/>
            <person name="Hipkin R."/>
            <person name="Janech M."/>
            <person name="Kroth P."/>
            <person name="Leese F."/>
            <person name="Lindquist E."/>
            <person name="Lyon B.R."/>
            <person name="Martin J."/>
            <person name="Mayer C."/>
            <person name="Parker M."/>
            <person name="Quesneville H."/>
            <person name="Raymond J."/>
            <person name="Uhlig C."/>
            <person name="Valentin K.U."/>
            <person name="Worden A.Z."/>
            <person name="Armbrust E.V."/>
            <person name="Bowler C."/>
            <person name="Green B."/>
            <person name="Moulton V."/>
            <person name="Van Oosterhout C."/>
            <person name="Grigoriev I."/>
        </authorList>
    </citation>
    <scope>NUCLEOTIDE SEQUENCE [LARGE SCALE GENOMIC DNA]</scope>
    <source>
        <strain evidence="3 4">CCMP1102</strain>
    </source>
</reference>
<dbReference type="InterPro" id="IPR051781">
    <property type="entry name" value="Metallo-dep_Hydrolase"/>
</dbReference>
<dbReference type="KEGG" id="fcy:FRACYDRAFT_236130"/>
<dbReference type="Proteomes" id="UP000095751">
    <property type="component" value="Unassembled WGS sequence"/>
</dbReference>
<dbReference type="Gene3D" id="3.20.20.140">
    <property type="entry name" value="Metal-dependent hydrolases"/>
    <property type="match status" value="1"/>
</dbReference>
<sequence>MWTRAERGVPRLQKRLGRRHQHQQYYSSSLSTPAINMTTQQPPTKKLKAAVILKQPQPPLILRATTEADHVSSPCIAIFADLILVGPANVSPIKNGCVVIQYGKILHVLQKMEDEKEYNKWAAKDSPDAYHHSKYYVKVLMPGMWDVHTHFIGATSRTKPMIEQQWNHCFEDRAVKVGRDVSRLGQVLNSGFTSVREVGGLGKHLKLLVKEGTCPGPMIYHANVPIHITGGHCDLPSDVPLSCYGSICTVQDADGDGALFGKGSDGTSDCLKSVRRNLRAGADVIKLCCSGGVMSQTSGLPTEPQFSPHEIKTMTDEASRHNVLVCAHCHSAQGILNALNNGVKCIEHGTLADEECIKVMLEKDATLVPTRWVIEDLVGEGGIDGPRPSGMSELSWKKMKMVYGASTVAHKAAIKAGVRIAVGCDVFVAEGYGTSGKELKHLVDLGMTPAQAIESATVNGPICLGPARAPKSGAIQVGYDADLICVDSNPLDDVTILANPDKIPIVFKGGVVVKDTSDNTTYCQPATEGLNW</sequence>
<dbReference type="InterPro" id="IPR011059">
    <property type="entry name" value="Metal-dep_hydrolase_composite"/>
</dbReference>
<dbReference type="OrthoDB" id="194468at2759"/>
<accession>A0A1E7FPH3</accession>
<dbReference type="InterPro" id="IPR057744">
    <property type="entry name" value="OTAase-like"/>
</dbReference>
<feature type="domain" description="Amidohydrolase-related" evidence="2">
    <location>
        <begin position="139"/>
        <end position="513"/>
    </location>
</feature>
<dbReference type="Gene3D" id="2.30.40.10">
    <property type="entry name" value="Urease, subunit C, domain 1"/>
    <property type="match status" value="1"/>
</dbReference>
<dbReference type="AlphaFoldDB" id="A0A1E7FPH3"/>
<evidence type="ECO:0000313" key="3">
    <source>
        <dbReference type="EMBL" id="OEU20062.1"/>
    </source>
</evidence>
<dbReference type="CDD" id="cd01299">
    <property type="entry name" value="Met_dep_hydrolase_A"/>
    <property type="match status" value="1"/>
</dbReference>
<proteinExistence type="predicted"/>
<dbReference type="InterPro" id="IPR032466">
    <property type="entry name" value="Metal_Hydrolase"/>
</dbReference>
<feature type="compositionally biased region" description="Basic residues" evidence="1">
    <location>
        <begin position="12"/>
        <end position="22"/>
    </location>
</feature>
<dbReference type="PANTHER" id="PTHR43135">
    <property type="entry name" value="ALPHA-D-RIBOSE 1-METHYLPHOSPHONATE 5-TRIPHOSPHATE DIPHOSPHATASE"/>
    <property type="match status" value="1"/>
</dbReference>
<evidence type="ECO:0000256" key="1">
    <source>
        <dbReference type="SAM" id="MobiDB-lite"/>
    </source>
</evidence>
<protein>
    <submittedName>
        <fullName evidence="3">Amidohydro_1-domain-containing protein</fullName>
    </submittedName>
</protein>
<dbReference type="InParanoid" id="A0A1E7FPH3"/>
<dbReference type="PANTHER" id="PTHR43135:SF3">
    <property type="entry name" value="ALPHA-D-RIBOSE 1-METHYLPHOSPHONATE 5-TRIPHOSPHATE DIPHOSPHATASE"/>
    <property type="match status" value="1"/>
</dbReference>
<evidence type="ECO:0000313" key="4">
    <source>
        <dbReference type="Proteomes" id="UP000095751"/>
    </source>
</evidence>
<organism evidence="3 4">
    <name type="scientific">Fragilariopsis cylindrus CCMP1102</name>
    <dbReference type="NCBI Taxonomy" id="635003"/>
    <lineage>
        <taxon>Eukaryota</taxon>
        <taxon>Sar</taxon>
        <taxon>Stramenopiles</taxon>
        <taxon>Ochrophyta</taxon>
        <taxon>Bacillariophyta</taxon>
        <taxon>Bacillariophyceae</taxon>
        <taxon>Bacillariophycidae</taxon>
        <taxon>Bacillariales</taxon>
        <taxon>Bacillariaceae</taxon>
        <taxon>Fragilariopsis</taxon>
    </lineage>
</organism>
<dbReference type="InterPro" id="IPR006680">
    <property type="entry name" value="Amidohydro-rel"/>
</dbReference>
<dbReference type="SUPFAM" id="SSF51338">
    <property type="entry name" value="Composite domain of metallo-dependent hydrolases"/>
    <property type="match status" value="2"/>
</dbReference>
<keyword evidence="4" id="KW-1185">Reference proteome</keyword>
<evidence type="ECO:0000259" key="2">
    <source>
        <dbReference type="Pfam" id="PF01979"/>
    </source>
</evidence>
<dbReference type="SUPFAM" id="SSF51556">
    <property type="entry name" value="Metallo-dependent hydrolases"/>
    <property type="match status" value="1"/>
</dbReference>
<gene>
    <name evidence="3" type="ORF">FRACYDRAFT_236130</name>
</gene>
<dbReference type="GO" id="GO:0016810">
    <property type="term" value="F:hydrolase activity, acting on carbon-nitrogen (but not peptide) bonds"/>
    <property type="evidence" value="ECO:0007669"/>
    <property type="project" value="InterPro"/>
</dbReference>
<name>A0A1E7FPH3_9STRA</name>
<dbReference type="EMBL" id="KV784355">
    <property type="protein sequence ID" value="OEU20062.1"/>
    <property type="molecule type" value="Genomic_DNA"/>
</dbReference>
<feature type="region of interest" description="Disordered" evidence="1">
    <location>
        <begin position="1"/>
        <end position="38"/>
    </location>
</feature>
<dbReference type="Pfam" id="PF01979">
    <property type="entry name" value="Amidohydro_1"/>
    <property type="match status" value="1"/>
</dbReference>